<gene>
    <name evidence="4" type="ORF">DXA50_12500</name>
    <name evidence="3" type="ORF">I6J59_15815</name>
</gene>
<dbReference type="GeneID" id="93097957"/>
<organism evidence="4 5">
    <name type="scientific">Butyricimonas virosa</name>
    <dbReference type="NCBI Taxonomy" id="544645"/>
    <lineage>
        <taxon>Bacteria</taxon>
        <taxon>Pseudomonadati</taxon>
        <taxon>Bacteroidota</taxon>
        <taxon>Bacteroidia</taxon>
        <taxon>Bacteroidales</taxon>
        <taxon>Odoribacteraceae</taxon>
        <taxon>Butyricimonas</taxon>
    </lineage>
</organism>
<evidence type="ECO:0000313" key="5">
    <source>
        <dbReference type="Proteomes" id="UP000286063"/>
    </source>
</evidence>
<name>A0A3E4T289_9BACT</name>
<reference evidence="3 6" key="2">
    <citation type="submission" date="2021-02" db="EMBL/GenBank/DDBJ databases">
        <title>FDA dAtabase for Regulatory Grade micrObial Sequences (FDA-ARGOS): Supporting development and validation of Infectious Disease Dx tests.</title>
        <authorList>
            <person name="Carlson P."/>
            <person name="Fischbach M."/>
            <person name="Hastie J."/>
            <person name="Bilen M."/>
            <person name="Cheng A."/>
            <person name="Tallon L."/>
            <person name="Sadzewicz L."/>
            <person name="Zhao X."/>
            <person name="Boylan J."/>
            <person name="Ott S."/>
            <person name="Bowen H."/>
            <person name="Vavikolanu K."/>
            <person name="Mehta A."/>
            <person name="Aluvathingal J."/>
            <person name="Nadendla S."/>
            <person name="Yan Y."/>
            <person name="Sichtig H."/>
        </authorList>
    </citation>
    <scope>NUCLEOTIDE SEQUENCE [LARGE SCALE GENOMIC DNA]</scope>
    <source>
        <strain evidence="3 6">FDAARGOS_1229</strain>
    </source>
</reference>
<dbReference type="RefSeq" id="WP_027200082.1">
    <property type="nucleotide sequence ID" value="NZ_CAJKXH010000008.1"/>
</dbReference>
<dbReference type="AlphaFoldDB" id="A0A3E4T289"/>
<dbReference type="Proteomes" id="UP000654720">
    <property type="component" value="Chromosome"/>
</dbReference>
<dbReference type="InterPro" id="IPR056823">
    <property type="entry name" value="TEN-like_YD-shell"/>
</dbReference>
<dbReference type="Proteomes" id="UP000286063">
    <property type="component" value="Unassembled WGS sequence"/>
</dbReference>
<dbReference type="Pfam" id="PF25023">
    <property type="entry name" value="TEN_YD-shell"/>
    <property type="match status" value="1"/>
</dbReference>
<dbReference type="EMBL" id="CP069450">
    <property type="protein sequence ID" value="QRO49360.1"/>
    <property type="molecule type" value="Genomic_DNA"/>
</dbReference>
<sequence length="129" mass="14359">MYKENKGEWTNDNRYKVSGLTYDQNGNIKTLIRNNSSGTILHDLTYTYANASNANAVSSIVNNGNTKNFSYDENGNMISDGNRGVTISYNEINLPKEISKSSEIISYIYNANGEKLAMKVGSSLTYYRG</sequence>
<reference evidence="4 5" key="1">
    <citation type="submission" date="2018-08" db="EMBL/GenBank/DDBJ databases">
        <title>A genome reference for cultivated species of the human gut microbiota.</title>
        <authorList>
            <person name="Zou Y."/>
            <person name="Xue W."/>
            <person name="Luo G."/>
        </authorList>
    </citation>
    <scope>NUCLEOTIDE SEQUENCE [LARGE SCALE GENOMIC DNA]</scope>
    <source>
        <strain evidence="4 5">OF02-7</strain>
    </source>
</reference>
<protein>
    <recommendedName>
        <fullName evidence="2">Teneurin-like YD-shell domain-containing protein</fullName>
    </recommendedName>
</protein>
<proteinExistence type="predicted"/>
<evidence type="ECO:0000313" key="6">
    <source>
        <dbReference type="Proteomes" id="UP000654720"/>
    </source>
</evidence>
<evidence type="ECO:0000259" key="2">
    <source>
        <dbReference type="Pfam" id="PF25023"/>
    </source>
</evidence>
<dbReference type="EMBL" id="QSCR01000023">
    <property type="protein sequence ID" value="RGY15656.1"/>
    <property type="molecule type" value="Genomic_DNA"/>
</dbReference>
<dbReference type="Gene3D" id="2.180.10.10">
    <property type="entry name" value="RHS repeat-associated core"/>
    <property type="match status" value="1"/>
</dbReference>
<feature type="domain" description="Teneurin-like YD-shell" evidence="2">
    <location>
        <begin position="13"/>
        <end position="113"/>
    </location>
</feature>
<keyword evidence="1" id="KW-0677">Repeat</keyword>
<dbReference type="OrthoDB" id="976756at2"/>
<accession>A0A3E4T289</accession>
<evidence type="ECO:0000313" key="4">
    <source>
        <dbReference type="EMBL" id="RGY15656.1"/>
    </source>
</evidence>
<evidence type="ECO:0000313" key="3">
    <source>
        <dbReference type="EMBL" id="QRO49360.1"/>
    </source>
</evidence>
<evidence type="ECO:0000256" key="1">
    <source>
        <dbReference type="ARBA" id="ARBA00022737"/>
    </source>
</evidence>
<keyword evidence="6" id="KW-1185">Reference proteome</keyword>